<dbReference type="Proteomes" id="UP001162156">
    <property type="component" value="Unassembled WGS sequence"/>
</dbReference>
<dbReference type="AlphaFoldDB" id="A0AAV8YD17"/>
<accession>A0AAV8YD17</accession>
<evidence type="ECO:0000313" key="2">
    <source>
        <dbReference type="Proteomes" id="UP001162156"/>
    </source>
</evidence>
<name>A0AAV8YD17_9CUCU</name>
<protein>
    <submittedName>
        <fullName evidence="1">Uncharacterized protein</fullName>
    </submittedName>
</protein>
<gene>
    <name evidence="1" type="ORF">NQ314_008224</name>
</gene>
<dbReference type="Pfam" id="PF15074">
    <property type="entry name" value="CFAP90"/>
    <property type="match status" value="1"/>
</dbReference>
<dbReference type="EMBL" id="JANEYF010002228">
    <property type="protein sequence ID" value="KAJ8949525.1"/>
    <property type="molecule type" value="Genomic_DNA"/>
</dbReference>
<comment type="caution">
    <text evidence="1">The sequence shown here is derived from an EMBL/GenBank/DDBJ whole genome shotgun (WGS) entry which is preliminary data.</text>
</comment>
<dbReference type="PANTHER" id="PTHR34444:SF1">
    <property type="entry name" value="CILIA- AND FLAGELLA-ASSOCIATED PROTEIN 90"/>
    <property type="match status" value="1"/>
</dbReference>
<dbReference type="InterPro" id="IPR027901">
    <property type="entry name" value="CFAP90"/>
</dbReference>
<evidence type="ECO:0000313" key="1">
    <source>
        <dbReference type="EMBL" id="KAJ8949525.1"/>
    </source>
</evidence>
<keyword evidence="2" id="KW-1185">Reference proteome</keyword>
<sequence length="143" mass="17230">MGGKATWYTPYIALRQKEIAWQKLDNGGWVAPKVDLSERITYFNNVAKYKRSSEYDLFFSYQKTFPLWDKRKIRDNRPYLPDIHEHIFQEEKDKPVPVLTSMNYGRPCRVQYDETETKFRRQNATADFRRKRGVIRVKERMAV</sequence>
<dbReference type="PANTHER" id="PTHR34444">
    <property type="entry name" value="LOC361192"/>
    <property type="match status" value="1"/>
</dbReference>
<reference evidence="1" key="1">
    <citation type="journal article" date="2023" name="Insect Mol. Biol.">
        <title>Genome sequencing provides insights into the evolution of gene families encoding plant cell wall-degrading enzymes in longhorned beetles.</title>
        <authorList>
            <person name="Shin N.R."/>
            <person name="Okamura Y."/>
            <person name="Kirsch R."/>
            <person name="Pauchet Y."/>
        </authorList>
    </citation>
    <scope>NUCLEOTIDE SEQUENCE</scope>
    <source>
        <strain evidence="1">RBIC_L_NR</strain>
    </source>
</reference>
<organism evidence="1 2">
    <name type="scientific">Rhamnusium bicolor</name>
    <dbReference type="NCBI Taxonomy" id="1586634"/>
    <lineage>
        <taxon>Eukaryota</taxon>
        <taxon>Metazoa</taxon>
        <taxon>Ecdysozoa</taxon>
        <taxon>Arthropoda</taxon>
        <taxon>Hexapoda</taxon>
        <taxon>Insecta</taxon>
        <taxon>Pterygota</taxon>
        <taxon>Neoptera</taxon>
        <taxon>Endopterygota</taxon>
        <taxon>Coleoptera</taxon>
        <taxon>Polyphaga</taxon>
        <taxon>Cucujiformia</taxon>
        <taxon>Chrysomeloidea</taxon>
        <taxon>Cerambycidae</taxon>
        <taxon>Lepturinae</taxon>
        <taxon>Rhagiini</taxon>
        <taxon>Rhamnusium</taxon>
    </lineage>
</organism>
<proteinExistence type="predicted"/>